<keyword evidence="1" id="KW-0808">Transferase</keyword>
<dbReference type="RefSeq" id="WP_198109575.1">
    <property type="nucleotide sequence ID" value="NZ_JAEDAK010000002.1"/>
</dbReference>
<accession>A0A931J4E6</accession>
<name>A0A931J4E6_9BURK</name>
<evidence type="ECO:0000313" key="1">
    <source>
        <dbReference type="EMBL" id="MBH9575955.1"/>
    </source>
</evidence>
<dbReference type="SUPFAM" id="SSF53335">
    <property type="entry name" value="S-adenosyl-L-methionine-dependent methyltransferases"/>
    <property type="match status" value="1"/>
</dbReference>
<comment type="caution">
    <text evidence="1">The sequence shown here is derived from an EMBL/GenBank/DDBJ whole genome shotgun (WGS) entry which is preliminary data.</text>
</comment>
<dbReference type="EMBL" id="JAEDAK010000002">
    <property type="protein sequence ID" value="MBH9575955.1"/>
    <property type="molecule type" value="Genomic_DNA"/>
</dbReference>
<dbReference type="Proteomes" id="UP000613266">
    <property type="component" value="Unassembled WGS sequence"/>
</dbReference>
<organism evidence="1 2">
    <name type="scientific">Inhella proteolytica</name>
    <dbReference type="NCBI Taxonomy" id="2795029"/>
    <lineage>
        <taxon>Bacteria</taxon>
        <taxon>Pseudomonadati</taxon>
        <taxon>Pseudomonadota</taxon>
        <taxon>Betaproteobacteria</taxon>
        <taxon>Burkholderiales</taxon>
        <taxon>Sphaerotilaceae</taxon>
        <taxon>Inhella</taxon>
    </lineage>
</organism>
<gene>
    <name evidence="1" type="ORF">I7X39_03455</name>
</gene>
<protein>
    <submittedName>
        <fullName evidence="1">Class I SAM-dependent methyltransferase</fullName>
    </submittedName>
</protein>
<dbReference type="CDD" id="cd02440">
    <property type="entry name" value="AdoMet_MTases"/>
    <property type="match status" value="1"/>
</dbReference>
<reference evidence="1" key="1">
    <citation type="submission" date="2020-12" db="EMBL/GenBank/DDBJ databases">
        <title>The genome sequence of Inhella sp. 1Y17.</title>
        <authorList>
            <person name="Liu Y."/>
        </authorList>
    </citation>
    <scope>NUCLEOTIDE SEQUENCE</scope>
    <source>
        <strain evidence="1">1Y17</strain>
    </source>
</reference>
<dbReference type="GO" id="GO:0032259">
    <property type="term" value="P:methylation"/>
    <property type="evidence" value="ECO:0007669"/>
    <property type="project" value="UniProtKB-KW"/>
</dbReference>
<dbReference type="GO" id="GO:0008168">
    <property type="term" value="F:methyltransferase activity"/>
    <property type="evidence" value="ECO:0007669"/>
    <property type="project" value="UniProtKB-KW"/>
</dbReference>
<dbReference type="Pfam" id="PF13489">
    <property type="entry name" value="Methyltransf_23"/>
    <property type="match status" value="1"/>
</dbReference>
<dbReference type="Gene3D" id="3.40.50.150">
    <property type="entry name" value="Vaccinia Virus protein VP39"/>
    <property type="match status" value="1"/>
</dbReference>
<evidence type="ECO:0000313" key="2">
    <source>
        <dbReference type="Proteomes" id="UP000613266"/>
    </source>
</evidence>
<sequence length="257" mass="28337">MSDSPYSAGLARFFIAVADGARAQKSFDALHSLLSPGAAVLEIGTGLGLLAQRLAAAGHPVWALEPDADMRTVLLAQWQLQPPQAQARLTPLPWVAAADTPDLPEPVHLACAFSLLHLLAPAARHGLLTWAWRQLRPGGRLVLELPVRSPQRQAGDWQLYTELPIGASRLRMETRLQGSDAEGWCTHWRFEQRLGEQLGEQLIDQGERSWHWQAFAPEAAPWAELPGWEFEAEASDESGAPFEPGLSARRFVRLRKG</sequence>
<dbReference type="InterPro" id="IPR029063">
    <property type="entry name" value="SAM-dependent_MTases_sf"/>
</dbReference>
<dbReference type="AlphaFoldDB" id="A0A931J4E6"/>
<keyword evidence="1" id="KW-0489">Methyltransferase</keyword>
<proteinExistence type="predicted"/>
<keyword evidence="2" id="KW-1185">Reference proteome</keyword>